<reference evidence="2 3" key="1">
    <citation type="submission" date="2019-02" db="EMBL/GenBank/DDBJ databases">
        <title>Deep-cultivation of Planctomycetes and their phenomic and genomic characterization uncovers novel biology.</title>
        <authorList>
            <person name="Wiegand S."/>
            <person name="Jogler M."/>
            <person name="Boedeker C."/>
            <person name="Pinto D."/>
            <person name="Vollmers J."/>
            <person name="Rivas-Marin E."/>
            <person name="Kohn T."/>
            <person name="Peeters S.H."/>
            <person name="Heuer A."/>
            <person name="Rast P."/>
            <person name="Oberbeckmann S."/>
            <person name="Bunk B."/>
            <person name="Jeske O."/>
            <person name="Meyerdierks A."/>
            <person name="Storesund J.E."/>
            <person name="Kallscheuer N."/>
            <person name="Luecker S."/>
            <person name="Lage O.M."/>
            <person name="Pohl T."/>
            <person name="Merkel B.J."/>
            <person name="Hornburger P."/>
            <person name="Mueller R.-W."/>
            <person name="Bruemmer F."/>
            <person name="Labrenz M."/>
            <person name="Spormann A.M."/>
            <person name="Op den Camp H."/>
            <person name="Overmann J."/>
            <person name="Amann R."/>
            <person name="Jetten M.S.M."/>
            <person name="Mascher T."/>
            <person name="Medema M.H."/>
            <person name="Devos D.P."/>
            <person name="Kaster A.-K."/>
            <person name="Ovreas L."/>
            <person name="Rohde M."/>
            <person name="Galperin M.Y."/>
            <person name="Jogler C."/>
        </authorList>
    </citation>
    <scope>NUCLEOTIDE SEQUENCE [LARGE SCALE GENOMIC DNA]</scope>
    <source>
        <strain evidence="2 3">Pan181</strain>
    </source>
</reference>
<sequence>MNRDTIPRNKSKQSPSTLLIAKGGTFVITYELVRIIAPDAPWILPLFISFVFAFVLGSTIIALGEPGQSKPGDRSKRWIRWGLVAMCLLLTIHLYDQQKWINNFRTSLRAPIASIRIHTDDSDVTWKPLRAEEQLAVNKALQSTHLHDSGKNDVAKQLTIAITTTHGTIRHYEGYLPIRQENDVVIPFQSSFSLGYAIVPGLYELVSTESVPTP</sequence>
<name>A0A518AKE5_9BACT</name>
<keyword evidence="1" id="KW-0472">Membrane</keyword>
<feature type="transmembrane region" description="Helical" evidence="1">
    <location>
        <begin position="78"/>
        <end position="95"/>
    </location>
</feature>
<keyword evidence="1" id="KW-0812">Transmembrane</keyword>
<evidence type="ECO:0000256" key="1">
    <source>
        <dbReference type="SAM" id="Phobius"/>
    </source>
</evidence>
<organism evidence="2 3">
    <name type="scientific">Aeoliella mucimassa</name>
    <dbReference type="NCBI Taxonomy" id="2527972"/>
    <lineage>
        <taxon>Bacteria</taxon>
        <taxon>Pseudomonadati</taxon>
        <taxon>Planctomycetota</taxon>
        <taxon>Planctomycetia</taxon>
        <taxon>Pirellulales</taxon>
        <taxon>Lacipirellulaceae</taxon>
        <taxon>Aeoliella</taxon>
    </lineage>
</organism>
<dbReference type="Proteomes" id="UP000315750">
    <property type="component" value="Chromosome"/>
</dbReference>
<protein>
    <submittedName>
        <fullName evidence="2">Uncharacterized protein</fullName>
    </submittedName>
</protein>
<feature type="transmembrane region" description="Helical" evidence="1">
    <location>
        <begin position="43"/>
        <end position="66"/>
    </location>
</feature>
<evidence type="ECO:0000313" key="2">
    <source>
        <dbReference type="EMBL" id="QDU55199.1"/>
    </source>
</evidence>
<dbReference type="KEGG" id="amuc:Pan181_13850"/>
<gene>
    <name evidence="2" type="ORF">Pan181_13850</name>
</gene>
<keyword evidence="3" id="KW-1185">Reference proteome</keyword>
<keyword evidence="1" id="KW-1133">Transmembrane helix</keyword>
<accession>A0A518AKE5</accession>
<dbReference type="EMBL" id="CP036278">
    <property type="protein sequence ID" value="QDU55199.1"/>
    <property type="molecule type" value="Genomic_DNA"/>
</dbReference>
<dbReference type="AlphaFoldDB" id="A0A518AKE5"/>
<evidence type="ECO:0000313" key="3">
    <source>
        <dbReference type="Proteomes" id="UP000315750"/>
    </source>
</evidence>
<proteinExistence type="predicted"/>